<evidence type="ECO:0000313" key="2">
    <source>
        <dbReference type="EMBL" id="KAL0057922.1"/>
    </source>
</evidence>
<name>A0ABR2Z9L1_9AGAR</name>
<organism evidence="2 3">
    <name type="scientific">Marasmius tenuissimus</name>
    <dbReference type="NCBI Taxonomy" id="585030"/>
    <lineage>
        <taxon>Eukaryota</taxon>
        <taxon>Fungi</taxon>
        <taxon>Dikarya</taxon>
        <taxon>Basidiomycota</taxon>
        <taxon>Agaricomycotina</taxon>
        <taxon>Agaricomycetes</taxon>
        <taxon>Agaricomycetidae</taxon>
        <taxon>Agaricales</taxon>
        <taxon>Marasmiineae</taxon>
        <taxon>Marasmiaceae</taxon>
        <taxon>Marasmius</taxon>
    </lineage>
</organism>
<sequence>MTSMDPFYYRPESILSPMISKRNSPKGLYDHIGGIIRRMGKSALCHAEYDVDFFKRSGDNWSTNFTYRTSDNLEFSANVFGEIAGGRCGTLLGPKGNHFPGVNPEDPNPITDATPVKQVIVIGKPSYCPDDLEAYFHNQIVVLDEMRRADEREEMDDSASFDVKEIIKGYTAEDDPCLITLHGSQLYTVEKDSLSGAKSGSRKPMRKRRANGSNVIETHESISAGPSAAGTPARSVEDATRGRPLEGHDLPSGDRIRVGAKYSPWVLPGYGGSRFRQHIAQVIQLDWRNLKGELIPPWNVWDELRPGTLIMANVVFHIYVMPGRDPSKPKKKVYQAVIKTLRVIGRSDIEVTKPVLQQDASVTSQPSGEGDDAAFKALSGLVLPDDVLDDADSSDRGSEGSRSTAGREEVDPKVGVKSSDVNGTYLEDTEDVFAANSRKSKKAKRG</sequence>
<evidence type="ECO:0000313" key="3">
    <source>
        <dbReference type="Proteomes" id="UP001437256"/>
    </source>
</evidence>
<gene>
    <name evidence="2" type="ORF">AAF712_015417</name>
</gene>
<proteinExistence type="predicted"/>
<accession>A0ABR2Z9L1</accession>
<keyword evidence="3" id="KW-1185">Reference proteome</keyword>
<feature type="region of interest" description="Disordered" evidence="1">
    <location>
        <begin position="193"/>
        <end position="255"/>
    </location>
</feature>
<feature type="compositionally biased region" description="Basic residues" evidence="1">
    <location>
        <begin position="200"/>
        <end position="210"/>
    </location>
</feature>
<evidence type="ECO:0000256" key="1">
    <source>
        <dbReference type="SAM" id="MobiDB-lite"/>
    </source>
</evidence>
<comment type="caution">
    <text evidence="2">The sequence shown here is derived from an EMBL/GenBank/DDBJ whole genome shotgun (WGS) entry which is preliminary data.</text>
</comment>
<protein>
    <submittedName>
        <fullName evidence="2">Uncharacterized protein</fullName>
    </submittedName>
</protein>
<feature type="region of interest" description="Disordered" evidence="1">
    <location>
        <begin position="386"/>
        <end position="446"/>
    </location>
</feature>
<feature type="compositionally biased region" description="Basic and acidic residues" evidence="1">
    <location>
        <begin position="235"/>
        <end position="255"/>
    </location>
</feature>
<reference evidence="2 3" key="1">
    <citation type="submission" date="2024-05" db="EMBL/GenBank/DDBJ databases">
        <title>A draft genome resource for the thread blight pathogen Marasmius tenuissimus strain MS-2.</title>
        <authorList>
            <person name="Yulfo-Soto G.E."/>
            <person name="Baruah I.K."/>
            <person name="Amoako-Attah I."/>
            <person name="Bukari Y."/>
            <person name="Meinhardt L.W."/>
            <person name="Bailey B.A."/>
            <person name="Cohen S.P."/>
        </authorList>
    </citation>
    <scope>NUCLEOTIDE SEQUENCE [LARGE SCALE GENOMIC DNA]</scope>
    <source>
        <strain evidence="2 3">MS-2</strain>
    </source>
</reference>
<dbReference type="Proteomes" id="UP001437256">
    <property type="component" value="Unassembled WGS sequence"/>
</dbReference>
<feature type="compositionally biased region" description="Basic and acidic residues" evidence="1">
    <location>
        <begin position="393"/>
        <end position="414"/>
    </location>
</feature>
<dbReference type="EMBL" id="JBBXMP010000408">
    <property type="protein sequence ID" value="KAL0057922.1"/>
    <property type="molecule type" value="Genomic_DNA"/>
</dbReference>